<sequence>MAEQCKTIRSIFLIIFQFLISNFQLPKAKVEEGRDEESASVGECRYLSS</sequence>
<gene>
    <name evidence="1" type="ORF">PRABACTJOHN_02155</name>
</gene>
<protein>
    <submittedName>
        <fullName evidence="1">Uncharacterized protein</fullName>
    </submittedName>
</protein>
<accession>B7BAU6</accession>
<dbReference type="EMBL" id="ABYH01000241">
    <property type="protein sequence ID" value="EEC96443.1"/>
    <property type="molecule type" value="Genomic_DNA"/>
</dbReference>
<dbReference type="HOGENOM" id="CLU_3138735_0_0_10"/>
<comment type="caution">
    <text evidence="1">The sequence shown here is derived from an EMBL/GenBank/DDBJ whole genome shotgun (WGS) entry which is preliminary data.</text>
</comment>
<proteinExistence type="predicted"/>
<dbReference type="Proteomes" id="UP000005510">
    <property type="component" value="Unassembled WGS sequence"/>
</dbReference>
<reference evidence="1 2" key="2">
    <citation type="submission" date="2008-10" db="EMBL/GenBank/DDBJ databases">
        <authorList>
            <person name="Fulton L."/>
            <person name="Clifton S."/>
            <person name="Fulton B."/>
            <person name="Xu J."/>
            <person name="Minx P."/>
            <person name="Pepin K.H."/>
            <person name="Johnson M."/>
            <person name="Bhonagiri V."/>
            <person name="Nash W.E."/>
            <person name="Mardis E.R."/>
            <person name="Wilson R.K."/>
        </authorList>
    </citation>
    <scope>NUCLEOTIDE SEQUENCE [LARGE SCALE GENOMIC DNA]</scope>
    <source>
        <strain evidence="1 2">DSM 18315</strain>
    </source>
</reference>
<evidence type="ECO:0000313" key="2">
    <source>
        <dbReference type="Proteomes" id="UP000005510"/>
    </source>
</evidence>
<evidence type="ECO:0000313" key="1">
    <source>
        <dbReference type="EMBL" id="EEC96443.1"/>
    </source>
</evidence>
<reference evidence="1 2" key="1">
    <citation type="submission" date="2008-10" db="EMBL/GenBank/DDBJ databases">
        <title>Draft genome sequence of Parabacteroides johnsonii (DSM 18315).</title>
        <authorList>
            <person name="Sudarsanam P."/>
            <person name="Ley R."/>
            <person name="Guruge J."/>
            <person name="Turnbaugh P.J."/>
            <person name="Mahowald M."/>
            <person name="Liep D."/>
            <person name="Gordon J."/>
        </authorList>
    </citation>
    <scope>NUCLEOTIDE SEQUENCE [LARGE SCALE GENOMIC DNA]</scope>
    <source>
        <strain evidence="1 2">DSM 18315</strain>
    </source>
</reference>
<name>B7BAU6_9BACT</name>
<dbReference type="STRING" id="537006.PRABACTJOHN_02155"/>
<organism evidence="1 2">
    <name type="scientific">Parabacteroides johnsonii DSM 18315</name>
    <dbReference type="NCBI Taxonomy" id="537006"/>
    <lineage>
        <taxon>Bacteria</taxon>
        <taxon>Pseudomonadati</taxon>
        <taxon>Bacteroidota</taxon>
        <taxon>Bacteroidia</taxon>
        <taxon>Bacteroidales</taxon>
        <taxon>Tannerellaceae</taxon>
        <taxon>Parabacteroides</taxon>
    </lineage>
</organism>
<dbReference type="AlphaFoldDB" id="B7BAU6"/>